<name>L1KKM2_9ACTN</name>
<dbReference type="AlphaFoldDB" id="L1KKM2"/>
<reference evidence="2 3" key="1">
    <citation type="submission" date="2012-11" db="EMBL/GenBank/DDBJ databases">
        <authorList>
            <person name="Huguet-Tapia J.C."/>
            <person name="Durkin A.S."/>
            <person name="Pettis G.S."/>
            <person name="Badger J.H."/>
        </authorList>
    </citation>
    <scope>NUCLEOTIDE SEQUENCE [LARGE SCALE GENOMIC DNA]</scope>
    <source>
        <strain evidence="2 3">91-03</strain>
    </source>
</reference>
<feature type="compositionally biased region" description="Basic residues" evidence="1">
    <location>
        <begin position="81"/>
        <end position="91"/>
    </location>
</feature>
<feature type="compositionally biased region" description="Basic residues" evidence="1">
    <location>
        <begin position="43"/>
        <end position="53"/>
    </location>
</feature>
<keyword evidence="3" id="KW-1185">Reference proteome</keyword>
<sequence length="149" mass="16032">MVFPRGDLRDHSVLAVQLAAQDLWQTCRRSTAAQNDNATLKPHAGRCLRRRRPPGPVSASASASARRDAPARPHRDCRQQPHQRGRRRRRAGPGGLDRARSSCVAPALLRGVGAGLSASTAAMLIRVVAVYREYPDNGEAGILGARGKA</sequence>
<dbReference type="EMBL" id="AEJC01000617">
    <property type="protein sequence ID" value="EKX61147.1"/>
    <property type="molecule type" value="Genomic_DNA"/>
</dbReference>
<evidence type="ECO:0000313" key="3">
    <source>
        <dbReference type="Proteomes" id="UP000010411"/>
    </source>
</evidence>
<proteinExistence type="predicted"/>
<evidence type="ECO:0000256" key="1">
    <source>
        <dbReference type="SAM" id="MobiDB-lite"/>
    </source>
</evidence>
<organism evidence="2 3">
    <name type="scientific">Streptomyces ipomoeae 91-03</name>
    <dbReference type="NCBI Taxonomy" id="698759"/>
    <lineage>
        <taxon>Bacteria</taxon>
        <taxon>Bacillati</taxon>
        <taxon>Actinomycetota</taxon>
        <taxon>Actinomycetes</taxon>
        <taxon>Kitasatosporales</taxon>
        <taxon>Streptomycetaceae</taxon>
        <taxon>Streptomyces</taxon>
    </lineage>
</organism>
<feature type="region of interest" description="Disordered" evidence="1">
    <location>
        <begin position="35"/>
        <end position="100"/>
    </location>
</feature>
<gene>
    <name evidence="2" type="ORF">STRIP9103_09118</name>
</gene>
<accession>L1KKM2</accession>
<protein>
    <submittedName>
        <fullName evidence="2">Uncharacterized protein</fullName>
    </submittedName>
</protein>
<dbReference type="Proteomes" id="UP000010411">
    <property type="component" value="Unassembled WGS sequence"/>
</dbReference>
<evidence type="ECO:0000313" key="2">
    <source>
        <dbReference type="EMBL" id="EKX61147.1"/>
    </source>
</evidence>
<comment type="caution">
    <text evidence="2">The sequence shown here is derived from an EMBL/GenBank/DDBJ whole genome shotgun (WGS) entry which is preliminary data.</text>
</comment>
<feature type="compositionally biased region" description="Basic and acidic residues" evidence="1">
    <location>
        <begin position="65"/>
        <end position="79"/>
    </location>
</feature>